<evidence type="ECO:0000256" key="1">
    <source>
        <dbReference type="SAM" id="SignalP"/>
    </source>
</evidence>
<proteinExistence type="predicted"/>
<accession>A0ABZ0P2M5</accession>
<name>A0ABZ0P2M5_CERBT</name>
<organism evidence="2 3">
    <name type="scientific">Cercospora beticola</name>
    <name type="common">Sugarbeet leaf spot fungus</name>
    <dbReference type="NCBI Taxonomy" id="122368"/>
    <lineage>
        <taxon>Eukaryota</taxon>
        <taxon>Fungi</taxon>
        <taxon>Dikarya</taxon>
        <taxon>Ascomycota</taxon>
        <taxon>Pezizomycotina</taxon>
        <taxon>Dothideomycetes</taxon>
        <taxon>Dothideomycetidae</taxon>
        <taxon>Mycosphaerellales</taxon>
        <taxon>Mycosphaerellaceae</taxon>
        <taxon>Cercospora</taxon>
    </lineage>
</organism>
<sequence>MRVAFLLCATLAAFTRADDPPETTEADLGEEINLDDVASLAEDSDGQTYAKDCGTLEALKANCPTKYG</sequence>
<protein>
    <recommendedName>
        <fullName evidence="4">Secreted protein</fullName>
    </recommendedName>
</protein>
<dbReference type="EMBL" id="CP134190">
    <property type="protein sequence ID" value="WPB06087.1"/>
    <property type="molecule type" value="Genomic_DNA"/>
</dbReference>
<feature type="signal peptide" evidence="1">
    <location>
        <begin position="1"/>
        <end position="17"/>
    </location>
</feature>
<evidence type="ECO:0008006" key="4">
    <source>
        <dbReference type="Google" id="ProtNLM"/>
    </source>
</evidence>
<reference evidence="2 3" key="1">
    <citation type="submission" date="2023-09" db="EMBL/GenBank/DDBJ databases">
        <title>Complete-Gapless Cercospora beticola genome.</title>
        <authorList>
            <person name="Wyatt N.A."/>
            <person name="Spanner R.E."/>
            <person name="Bolton M.D."/>
        </authorList>
    </citation>
    <scope>NUCLEOTIDE SEQUENCE [LARGE SCALE GENOMIC DNA]</scope>
    <source>
        <strain evidence="2">Cb09-40</strain>
    </source>
</reference>
<evidence type="ECO:0000313" key="2">
    <source>
        <dbReference type="EMBL" id="WPB06087.1"/>
    </source>
</evidence>
<dbReference type="Proteomes" id="UP001302367">
    <property type="component" value="Chromosome 7"/>
</dbReference>
<keyword evidence="1" id="KW-0732">Signal</keyword>
<evidence type="ECO:0000313" key="3">
    <source>
        <dbReference type="Proteomes" id="UP001302367"/>
    </source>
</evidence>
<dbReference type="RefSeq" id="XP_065459389.1">
    <property type="nucleotide sequence ID" value="XM_065603317.1"/>
</dbReference>
<dbReference type="GeneID" id="90644676"/>
<keyword evidence="3" id="KW-1185">Reference proteome</keyword>
<gene>
    <name evidence="2" type="ORF">RHO25_010744</name>
</gene>
<feature type="chain" id="PRO_5045427424" description="Secreted protein" evidence="1">
    <location>
        <begin position="18"/>
        <end position="68"/>
    </location>
</feature>